<feature type="transmembrane region" description="Helical" evidence="8">
    <location>
        <begin position="193"/>
        <end position="213"/>
    </location>
</feature>
<reference evidence="10" key="1">
    <citation type="submission" date="2016-09" db="EMBL/GenBank/DDBJ databases">
        <authorList>
            <person name="Varghese N."/>
            <person name="Submissions S."/>
        </authorList>
    </citation>
    <scope>NUCLEOTIDE SEQUENCE [LARGE SCALE GENOMIC DNA]</scope>
    <source>
        <strain evidence="10">25nlg</strain>
    </source>
</reference>
<dbReference type="OrthoDB" id="9810952at2"/>
<evidence type="ECO:0000256" key="2">
    <source>
        <dbReference type="ARBA" id="ARBA00022448"/>
    </source>
</evidence>
<protein>
    <submittedName>
        <fullName evidence="9">Trk-type K+ transport system, membrane component</fullName>
    </submittedName>
</protein>
<proteinExistence type="predicted"/>
<dbReference type="PANTHER" id="PTHR32024:SF4">
    <property type="entry name" value="KTR SYSTEM POTASSIUM UPTAKE PROTEIN D"/>
    <property type="match status" value="1"/>
</dbReference>
<evidence type="ECO:0000256" key="6">
    <source>
        <dbReference type="ARBA" id="ARBA00023065"/>
    </source>
</evidence>
<dbReference type="Pfam" id="PF02386">
    <property type="entry name" value="TrkH"/>
    <property type="match status" value="1"/>
</dbReference>
<evidence type="ECO:0000256" key="4">
    <source>
        <dbReference type="ARBA" id="ARBA00022692"/>
    </source>
</evidence>
<keyword evidence="3" id="KW-1003">Cell membrane</keyword>
<evidence type="ECO:0000256" key="8">
    <source>
        <dbReference type="SAM" id="Phobius"/>
    </source>
</evidence>
<keyword evidence="6" id="KW-0406">Ion transport</keyword>
<dbReference type="InterPro" id="IPR003445">
    <property type="entry name" value="Cat_transpt"/>
</dbReference>
<evidence type="ECO:0000313" key="10">
    <source>
        <dbReference type="Proteomes" id="UP000242662"/>
    </source>
</evidence>
<feature type="transmembrane region" description="Helical" evidence="8">
    <location>
        <begin position="12"/>
        <end position="35"/>
    </location>
</feature>
<feature type="transmembrane region" description="Helical" evidence="8">
    <location>
        <begin position="353"/>
        <end position="374"/>
    </location>
</feature>
<keyword evidence="10" id="KW-1185">Reference proteome</keyword>
<evidence type="ECO:0000256" key="1">
    <source>
        <dbReference type="ARBA" id="ARBA00004651"/>
    </source>
</evidence>
<keyword evidence="4 8" id="KW-0812">Transmembrane</keyword>
<organism evidence="9 10">
    <name type="scientific">Shouchella lonarensis</name>
    <dbReference type="NCBI Taxonomy" id="1464122"/>
    <lineage>
        <taxon>Bacteria</taxon>
        <taxon>Bacillati</taxon>
        <taxon>Bacillota</taxon>
        <taxon>Bacilli</taxon>
        <taxon>Bacillales</taxon>
        <taxon>Bacillaceae</taxon>
        <taxon>Shouchella</taxon>
    </lineage>
</organism>
<feature type="transmembrane region" description="Helical" evidence="8">
    <location>
        <begin position="412"/>
        <end position="432"/>
    </location>
</feature>
<evidence type="ECO:0000256" key="7">
    <source>
        <dbReference type="ARBA" id="ARBA00023136"/>
    </source>
</evidence>
<keyword evidence="2" id="KW-0813">Transport</keyword>
<dbReference type="AlphaFoldDB" id="A0A1G6K2E8"/>
<comment type="subcellular location">
    <subcellularLocation>
        <location evidence="1">Cell membrane</location>
        <topology evidence="1">Multi-pass membrane protein</topology>
    </subcellularLocation>
</comment>
<dbReference type="RefSeq" id="WP_090775785.1">
    <property type="nucleotide sequence ID" value="NZ_FMYM01000006.1"/>
</dbReference>
<keyword evidence="7 8" id="KW-0472">Membrane</keyword>
<keyword evidence="5 8" id="KW-1133">Transmembrane helix</keyword>
<dbReference type="GO" id="GO:0008324">
    <property type="term" value="F:monoatomic cation transmembrane transporter activity"/>
    <property type="evidence" value="ECO:0007669"/>
    <property type="project" value="InterPro"/>
</dbReference>
<dbReference type="GO" id="GO:0005886">
    <property type="term" value="C:plasma membrane"/>
    <property type="evidence" value="ECO:0007669"/>
    <property type="project" value="UniProtKB-SubCell"/>
</dbReference>
<feature type="transmembrane region" description="Helical" evidence="8">
    <location>
        <begin position="234"/>
        <end position="253"/>
    </location>
</feature>
<dbReference type="PANTHER" id="PTHR32024">
    <property type="entry name" value="TRK SYSTEM POTASSIUM UPTAKE PROTEIN TRKG-RELATED"/>
    <property type="match status" value="1"/>
</dbReference>
<sequence>MKKPKVHAWNPFQLIVVSYLAAMLLFSVLLYLPIFHLEGVQVTYTESLFTAVSAVSVTGLATISAVDTFNGMGIIVLALAIQLGGIGIMTLGTFTWLILGKKVNLAQRMLIMVDQNRVQNQMSGLVRLMQSLLMLAMIIEIIGGLILGTYYLKHFDTVGEAYKQGFFGALSAFTNAGFDLTGQSLLPFVNDHFVQLFTILLIIMGSIGFPVLIECREYIAKRGKGFRFSLFTKLTVSTYMIVLVVGTLSIWLFEAREAFANMSWYDQWLHALFQSTTTRSAGLSTLDLNAFAFPTLLLMSGLMVIGASPSSVGGGIRTTTLAVMVLTVKNFALGRREVKVFGRQIHKDDQDKAFMVLTISVMLLIVSLILISFFEQGNGIPLMAMIVETTSAFGTCGLSTGITPELTLPSQAILMMLMFMGRVGIVALLFSLRKKEQQSHFQYPTERIIIG</sequence>
<feature type="transmembrane region" description="Helical" evidence="8">
    <location>
        <begin position="132"/>
        <end position="152"/>
    </location>
</feature>
<dbReference type="STRING" id="1464122.SAMN05421737_106174"/>
<gene>
    <name evidence="9" type="ORF">SAMN05421737_106174</name>
</gene>
<evidence type="ECO:0000256" key="5">
    <source>
        <dbReference type="ARBA" id="ARBA00022989"/>
    </source>
</evidence>
<dbReference type="GO" id="GO:0030001">
    <property type="term" value="P:metal ion transport"/>
    <property type="evidence" value="ECO:0007669"/>
    <property type="project" value="UniProtKB-ARBA"/>
</dbReference>
<evidence type="ECO:0000313" key="9">
    <source>
        <dbReference type="EMBL" id="SDC25212.1"/>
    </source>
</evidence>
<feature type="transmembrane region" description="Helical" evidence="8">
    <location>
        <begin position="72"/>
        <end position="99"/>
    </location>
</feature>
<name>A0A1G6K2E8_9BACI</name>
<feature type="transmembrane region" description="Helical" evidence="8">
    <location>
        <begin position="47"/>
        <end position="66"/>
    </location>
</feature>
<feature type="transmembrane region" description="Helical" evidence="8">
    <location>
        <begin position="288"/>
        <end position="307"/>
    </location>
</feature>
<dbReference type="Proteomes" id="UP000242662">
    <property type="component" value="Unassembled WGS sequence"/>
</dbReference>
<evidence type="ECO:0000256" key="3">
    <source>
        <dbReference type="ARBA" id="ARBA00022475"/>
    </source>
</evidence>
<accession>A0A1G6K2E8</accession>
<dbReference type="EMBL" id="FMYM01000006">
    <property type="protein sequence ID" value="SDC25212.1"/>
    <property type="molecule type" value="Genomic_DNA"/>
</dbReference>